<keyword evidence="2 6" id="KW-0698">rRNA processing</keyword>
<evidence type="ECO:0000256" key="2">
    <source>
        <dbReference type="ARBA" id="ARBA00022552"/>
    </source>
</evidence>
<proteinExistence type="inferred from homology"/>
<comment type="caution">
    <text evidence="7">The sequence shown here is derived from an EMBL/GenBank/DDBJ whole genome shotgun (WGS) entry which is preliminary data.</text>
</comment>
<dbReference type="PANTHER" id="PTHR31760:SF0">
    <property type="entry name" value="S-ADENOSYL-L-METHIONINE-DEPENDENT METHYLTRANSFERASES SUPERFAMILY PROTEIN"/>
    <property type="match status" value="1"/>
</dbReference>
<keyword evidence="3 6" id="KW-0489">Methyltransferase</keyword>
<dbReference type="HAMAP" id="MF_00074">
    <property type="entry name" value="16SrRNA_methyltr_G"/>
    <property type="match status" value="1"/>
</dbReference>
<feature type="binding site" evidence="6">
    <location>
        <position position="103"/>
    </location>
    <ligand>
        <name>S-adenosyl-L-methionine</name>
        <dbReference type="ChEBI" id="CHEBI:59789"/>
    </ligand>
</feature>
<dbReference type="Pfam" id="PF02527">
    <property type="entry name" value="GidB"/>
    <property type="match status" value="1"/>
</dbReference>
<keyword evidence="5 6" id="KW-0949">S-adenosyl-L-methionine</keyword>
<name>A0A948RYT2_UNCEI</name>
<dbReference type="EC" id="2.1.1.-" evidence="6"/>
<comment type="function">
    <text evidence="6">Specifically methylates the N7 position of a guanine in 16S rRNA.</text>
</comment>
<dbReference type="EMBL" id="JAHJDP010000118">
    <property type="protein sequence ID" value="MBU2693330.1"/>
    <property type="molecule type" value="Genomic_DNA"/>
</dbReference>
<evidence type="ECO:0000256" key="3">
    <source>
        <dbReference type="ARBA" id="ARBA00022603"/>
    </source>
</evidence>
<dbReference type="Proteomes" id="UP000777784">
    <property type="component" value="Unassembled WGS sequence"/>
</dbReference>
<dbReference type="AlphaFoldDB" id="A0A948RYT2"/>
<dbReference type="PANTHER" id="PTHR31760">
    <property type="entry name" value="S-ADENOSYL-L-METHIONINE-DEPENDENT METHYLTRANSFERASES SUPERFAMILY PROTEIN"/>
    <property type="match status" value="1"/>
</dbReference>
<evidence type="ECO:0000313" key="8">
    <source>
        <dbReference type="Proteomes" id="UP000777784"/>
    </source>
</evidence>
<gene>
    <name evidence="6" type="primary">rsmG</name>
    <name evidence="7" type="ORF">KJ970_20620</name>
</gene>
<accession>A0A948RYT2</accession>
<dbReference type="InterPro" id="IPR003682">
    <property type="entry name" value="rRNA_ssu_MeTfrase_G"/>
</dbReference>
<keyword evidence="1 6" id="KW-0963">Cytoplasm</keyword>
<feature type="binding site" evidence="6">
    <location>
        <position position="174"/>
    </location>
    <ligand>
        <name>S-adenosyl-L-methionine</name>
        <dbReference type="ChEBI" id="CHEBI:59789"/>
    </ligand>
</feature>
<keyword evidence="4 6" id="KW-0808">Transferase</keyword>
<feature type="binding site" evidence="6">
    <location>
        <begin position="121"/>
        <end position="123"/>
    </location>
    <ligand>
        <name>S-adenosyl-L-methionine</name>
        <dbReference type="ChEBI" id="CHEBI:59789"/>
    </ligand>
</feature>
<organism evidence="7 8">
    <name type="scientific">Eiseniibacteriota bacterium</name>
    <dbReference type="NCBI Taxonomy" id="2212470"/>
    <lineage>
        <taxon>Bacteria</taxon>
        <taxon>Candidatus Eiseniibacteriota</taxon>
    </lineage>
</organism>
<reference evidence="7" key="1">
    <citation type="submission" date="2021-05" db="EMBL/GenBank/DDBJ databases">
        <title>Energy efficiency and biological interactions define the core microbiome of deep oligotrophic groundwater.</title>
        <authorList>
            <person name="Mehrshad M."/>
            <person name="Lopez-Fernandez M."/>
            <person name="Bell E."/>
            <person name="Bernier-Latmani R."/>
            <person name="Bertilsson S."/>
            <person name="Dopson M."/>
        </authorList>
    </citation>
    <scope>NUCLEOTIDE SEQUENCE</scope>
    <source>
        <strain evidence="7">Modern_marine.mb.64</strain>
    </source>
</reference>
<dbReference type="InterPro" id="IPR029063">
    <property type="entry name" value="SAM-dependent_MTases_sf"/>
</dbReference>
<feature type="binding site" evidence="6">
    <location>
        <begin position="148"/>
        <end position="149"/>
    </location>
    <ligand>
        <name>S-adenosyl-L-methionine</name>
        <dbReference type="ChEBI" id="CHEBI:59789"/>
    </ligand>
</feature>
<protein>
    <recommendedName>
        <fullName evidence="6">Ribosomal RNA small subunit methyltransferase G</fullName>
        <ecNumber evidence="6">2.1.1.-</ecNumber>
    </recommendedName>
    <alternativeName>
        <fullName evidence="6">16S rRNA 7-methylguanosine methyltransferase</fullName>
        <shortName evidence="6">16S rRNA m7G methyltransferase</shortName>
    </alternativeName>
</protein>
<evidence type="ECO:0000256" key="4">
    <source>
        <dbReference type="ARBA" id="ARBA00022679"/>
    </source>
</evidence>
<feature type="binding site" evidence="6">
    <location>
        <position position="98"/>
    </location>
    <ligand>
        <name>S-adenosyl-L-methionine</name>
        <dbReference type="ChEBI" id="CHEBI:59789"/>
    </ligand>
</feature>
<evidence type="ECO:0000256" key="1">
    <source>
        <dbReference type="ARBA" id="ARBA00022490"/>
    </source>
</evidence>
<comment type="similarity">
    <text evidence="6">Belongs to the methyltransferase superfamily. RNA methyltransferase RsmG family.</text>
</comment>
<comment type="subcellular location">
    <subcellularLocation>
        <location evidence="6">Cytoplasm</location>
    </subcellularLocation>
</comment>
<dbReference type="GO" id="GO:0005829">
    <property type="term" value="C:cytosol"/>
    <property type="evidence" value="ECO:0007669"/>
    <property type="project" value="TreeGrafter"/>
</dbReference>
<evidence type="ECO:0000313" key="7">
    <source>
        <dbReference type="EMBL" id="MBU2693330.1"/>
    </source>
</evidence>
<dbReference type="SUPFAM" id="SSF53335">
    <property type="entry name" value="S-adenosyl-L-methionine-dependent methyltransferases"/>
    <property type="match status" value="1"/>
</dbReference>
<evidence type="ECO:0000256" key="5">
    <source>
        <dbReference type="ARBA" id="ARBA00022691"/>
    </source>
</evidence>
<dbReference type="Gene3D" id="3.40.50.150">
    <property type="entry name" value="Vaccinia Virus protein VP39"/>
    <property type="match status" value="1"/>
</dbReference>
<sequence length="244" mass="27571">MPARGVRHITIPIDKFKEEYNSQLDTLAARLAEHGLELNAGRKETLYRFALLIAERAQEFNLVSRGDLERVIDKHVGASLGPLLYVKTDPRSLWVDIGSGAGLPGMVLKAWEPEQPMLFVESSGKRCLFLEEAGHRLGLGVAVKQARCEELSIQNLVQAWGGAYPIRHFVYFMRAVDPLLKASSWVPSLMTPGDLWLFYTGIGWEKLYESCREELEASSMKLIKCLEVPWSPGRILIFEKDVRE</sequence>
<dbReference type="GO" id="GO:0070043">
    <property type="term" value="F:rRNA (guanine-N7-)-methyltransferase activity"/>
    <property type="evidence" value="ECO:0007669"/>
    <property type="project" value="UniProtKB-UniRule"/>
</dbReference>
<evidence type="ECO:0000256" key="6">
    <source>
        <dbReference type="HAMAP-Rule" id="MF_00074"/>
    </source>
</evidence>